<name>A0A4P6FGG6_9MICO</name>
<keyword evidence="3" id="KW-1185">Reference proteome</keyword>
<evidence type="ECO:0000256" key="1">
    <source>
        <dbReference type="SAM" id="SignalP"/>
    </source>
</evidence>
<organism evidence="2 3">
    <name type="scientific">Agromyces protaetiae</name>
    <dbReference type="NCBI Taxonomy" id="2509455"/>
    <lineage>
        <taxon>Bacteria</taxon>
        <taxon>Bacillati</taxon>
        <taxon>Actinomycetota</taxon>
        <taxon>Actinomycetes</taxon>
        <taxon>Micrococcales</taxon>
        <taxon>Microbacteriaceae</taxon>
        <taxon>Agromyces</taxon>
    </lineage>
</organism>
<dbReference type="Gene3D" id="3.40.190.10">
    <property type="entry name" value="Periplasmic binding protein-like II"/>
    <property type="match status" value="2"/>
</dbReference>
<evidence type="ECO:0000313" key="3">
    <source>
        <dbReference type="Proteomes" id="UP000291259"/>
    </source>
</evidence>
<gene>
    <name evidence="2" type="ORF">ET445_09505</name>
</gene>
<dbReference type="SUPFAM" id="SSF53850">
    <property type="entry name" value="Periplasmic binding protein-like II"/>
    <property type="match status" value="1"/>
</dbReference>
<dbReference type="PANTHER" id="PTHR43649:SF30">
    <property type="entry name" value="ABC TRANSPORTER SUBSTRATE-BINDING PROTEIN"/>
    <property type="match status" value="1"/>
</dbReference>
<dbReference type="OrthoDB" id="358201at2"/>
<dbReference type="PROSITE" id="PS51257">
    <property type="entry name" value="PROKAR_LIPOPROTEIN"/>
    <property type="match status" value="1"/>
</dbReference>
<dbReference type="KEGG" id="agf:ET445_09505"/>
<evidence type="ECO:0000313" key="2">
    <source>
        <dbReference type="EMBL" id="QAY73539.1"/>
    </source>
</evidence>
<dbReference type="Proteomes" id="UP000291259">
    <property type="component" value="Chromosome"/>
</dbReference>
<protein>
    <submittedName>
        <fullName evidence="2">Extracellular solute-binding protein</fullName>
    </submittedName>
</protein>
<dbReference type="InterPro" id="IPR050490">
    <property type="entry name" value="Bact_solute-bd_prot1"/>
</dbReference>
<sequence length="432" mass="45395">MNHSRTRSVALIAAVAVPALALTGCAGASGGASQASDHISVVTRWAAGSAEAEIQQRVFDRFTEKTGITVDFTDGLEDIDDQVETAVAAGKAPDLVIVNLYDKTLGWLDAGVTVPLDDLADEWGLTDKLQPSALDEWRVGGDSSAELQGLPYSGFNWPLWYNTDLLAKAGVTEIPQTTDDLIAAAKALRAADVPPLIVGGNDWSGQKLFYQIIQSYADADTSKEVMSKGGYCDSDEFLKGIDLFTQLRDAGVFVDDVAGYTADDMYATYYAGKAAAMPAGSWAFAPAIEAGTGIEDATQLGGLAVPDGGAFDKPTAFQGFTGVGFMVTKQGASDDRVDLVRQLVEEFYTDESVADFVENGNNVTPVIGDFADKAKNPLLQQALGLGDTVDYAVLPDVWIGASSDPLIQVITKAFGGGDAQEICAGLDAATVS</sequence>
<dbReference type="PANTHER" id="PTHR43649">
    <property type="entry name" value="ARABINOSE-BINDING PROTEIN-RELATED"/>
    <property type="match status" value="1"/>
</dbReference>
<accession>A0A4P6FGG6</accession>
<dbReference type="Pfam" id="PF01547">
    <property type="entry name" value="SBP_bac_1"/>
    <property type="match status" value="1"/>
</dbReference>
<dbReference type="RefSeq" id="WP_129190901.1">
    <property type="nucleotide sequence ID" value="NZ_CP035491.1"/>
</dbReference>
<dbReference type="InterPro" id="IPR006059">
    <property type="entry name" value="SBP"/>
</dbReference>
<keyword evidence="1" id="KW-0732">Signal</keyword>
<reference evidence="2 3" key="1">
    <citation type="submission" date="2019-01" db="EMBL/GenBank/DDBJ databases">
        <title>Genome sequencing of strain FW100M-8.</title>
        <authorList>
            <person name="Heo J."/>
            <person name="Kim S.-J."/>
            <person name="Kim J.-S."/>
            <person name="Hong S.-B."/>
            <person name="Kwon S.-W."/>
        </authorList>
    </citation>
    <scope>NUCLEOTIDE SEQUENCE [LARGE SCALE GENOMIC DNA]</scope>
    <source>
        <strain evidence="2 3">FW100M-8</strain>
    </source>
</reference>
<proteinExistence type="predicted"/>
<dbReference type="AlphaFoldDB" id="A0A4P6FGG6"/>
<feature type="signal peptide" evidence="1">
    <location>
        <begin position="1"/>
        <end position="28"/>
    </location>
</feature>
<feature type="chain" id="PRO_5020193517" evidence="1">
    <location>
        <begin position="29"/>
        <end position="432"/>
    </location>
</feature>
<dbReference type="EMBL" id="CP035491">
    <property type="protein sequence ID" value="QAY73539.1"/>
    <property type="molecule type" value="Genomic_DNA"/>
</dbReference>